<reference evidence="5 6" key="1">
    <citation type="submission" date="2024-09" db="EMBL/GenBank/DDBJ databases">
        <authorList>
            <person name="Sun Q."/>
            <person name="Mori K."/>
        </authorList>
    </citation>
    <scope>NUCLEOTIDE SEQUENCE [LARGE SCALE GENOMIC DNA]</scope>
    <source>
        <strain evidence="5 6">NCAIM B.02537</strain>
    </source>
</reference>
<evidence type="ECO:0000259" key="4">
    <source>
        <dbReference type="PROSITE" id="PS51831"/>
    </source>
</evidence>
<dbReference type="PANTHER" id="PTHR11373:SF43">
    <property type="entry name" value="DEOXYGUANOSINETRIPHOSPHATE TRIPHOSPHOHYDROLASE-LIKE PROTEIN"/>
    <property type="match status" value="1"/>
</dbReference>
<feature type="region of interest" description="Disordered" evidence="3">
    <location>
        <begin position="1"/>
        <end position="21"/>
    </location>
</feature>
<dbReference type="SUPFAM" id="SSF109604">
    <property type="entry name" value="HD-domain/PDEase-like"/>
    <property type="match status" value="1"/>
</dbReference>
<dbReference type="InterPro" id="IPR006261">
    <property type="entry name" value="dGTPase"/>
</dbReference>
<dbReference type="PANTHER" id="PTHR11373">
    <property type="entry name" value="DEOXYNUCLEOSIDE TRIPHOSPHATE TRIPHOSPHOHYDROLASE"/>
    <property type="match status" value="1"/>
</dbReference>
<dbReference type="Pfam" id="PF13286">
    <property type="entry name" value="HD_assoc"/>
    <property type="match status" value="1"/>
</dbReference>
<evidence type="ECO:0000313" key="6">
    <source>
        <dbReference type="Proteomes" id="UP001589943"/>
    </source>
</evidence>
<gene>
    <name evidence="5" type="ORF">ACFFF7_14440</name>
</gene>
<keyword evidence="6" id="KW-1185">Reference proteome</keyword>
<evidence type="ECO:0000256" key="3">
    <source>
        <dbReference type="SAM" id="MobiDB-lite"/>
    </source>
</evidence>
<comment type="caution">
    <text evidence="5">The sequence shown here is derived from an EMBL/GenBank/DDBJ whole genome shotgun (WGS) entry which is preliminary data.</text>
</comment>
<dbReference type="Pfam" id="PF01966">
    <property type="entry name" value="HD"/>
    <property type="match status" value="1"/>
</dbReference>
<dbReference type="InterPro" id="IPR003607">
    <property type="entry name" value="HD/PDEase_dom"/>
</dbReference>
<dbReference type="RefSeq" id="WP_379482059.1">
    <property type="nucleotide sequence ID" value="NZ_JBHLTL010000011.1"/>
</dbReference>
<keyword evidence="1 2" id="KW-0378">Hydrolase</keyword>
<sequence>MDHGRGVNARAPYASDPAHSRGREFPLEAALARGPRSAFQRDRDRIVHSISFRRLRHKTQVFIAPDGDHYRVRLTHSLEVAQIGRVIARALGLDEDLTEALCLAHDIGHPPFGHAGEDALDAALAARGGFDHNAHALRTLMRLDSPYIEHDGLNLSWEVLEGLAKHNGPLGMVNWALEELDAAFPLALTSWPSLEAQVAALADDIAYDNHDIDDGLRAGFLTLDELMSQPFVAEQWHAIERKFPHAPKDRKLRELVRSQIGLMVNDVIGETAARAQGMASPADVRGSGRATAAFSAALAEEERGLKRFMYDRLYHHPQQLQTAERARLVTAGLFAAYSQQPELMAESWECCLPEHEPQTSRHIADYIAGMTDRFAISEYARIFGKTPEGLSNV</sequence>
<name>A0ABV6PMG6_9SPHN</name>
<dbReference type="HAMAP" id="MF_01212">
    <property type="entry name" value="dGTPase_type2"/>
    <property type="match status" value="1"/>
</dbReference>
<comment type="similarity">
    <text evidence="2">Belongs to the dGTPase family. Type 2 subfamily.</text>
</comment>
<dbReference type="InterPro" id="IPR050135">
    <property type="entry name" value="dGTPase-like"/>
</dbReference>
<dbReference type="InterPro" id="IPR026875">
    <property type="entry name" value="PHydrolase_assoc_dom"/>
</dbReference>
<evidence type="ECO:0000256" key="1">
    <source>
        <dbReference type="ARBA" id="ARBA00022801"/>
    </source>
</evidence>
<feature type="domain" description="HD" evidence="4">
    <location>
        <begin position="73"/>
        <end position="208"/>
    </location>
</feature>
<organism evidence="5 6">
    <name type="scientific">Novosphingobium aquiterrae</name>
    <dbReference type="NCBI Taxonomy" id="624388"/>
    <lineage>
        <taxon>Bacteria</taxon>
        <taxon>Pseudomonadati</taxon>
        <taxon>Pseudomonadota</taxon>
        <taxon>Alphaproteobacteria</taxon>
        <taxon>Sphingomonadales</taxon>
        <taxon>Sphingomonadaceae</taxon>
        <taxon>Novosphingobium</taxon>
    </lineage>
</organism>
<protein>
    <recommendedName>
        <fullName evidence="2">Deoxyguanosinetriphosphate triphosphohydrolase-like protein</fullName>
    </recommendedName>
</protein>
<dbReference type="SMART" id="SM00471">
    <property type="entry name" value="HDc"/>
    <property type="match status" value="1"/>
</dbReference>
<dbReference type="EMBL" id="JBHLTL010000011">
    <property type="protein sequence ID" value="MFC0590607.1"/>
    <property type="molecule type" value="Genomic_DNA"/>
</dbReference>
<proteinExistence type="inferred from homology"/>
<evidence type="ECO:0000256" key="2">
    <source>
        <dbReference type="HAMAP-Rule" id="MF_01212"/>
    </source>
</evidence>
<dbReference type="InterPro" id="IPR023023">
    <property type="entry name" value="dNTPase_2"/>
</dbReference>
<accession>A0ABV6PMG6</accession>
<dbReference type="Proteomes" id="UP001589943">
    <property type="component" value="Unassembled WGS sequence"/>
</dbReference>
<evidence type="ECO:0000313" key="5">
    <source>
        <dbReference type="EMBL" id="MFC0590607.1"/>
    </source>
</evidence>
<dbReference type="NCBIfam" id="NF002326">
    <property type="entry name" value="PRK01286.1-1"/>
    <property type="match status" value="1"/>
</dbReference>
<dbReference type="CDD" id="cd00077">
    <property type="entry name" value="HDc"/>
    <property type="match status" value="1"/>
</dbReference>
<dbReference type="NCBIfam" id="TIGR01353">
    <property type="entry name" value="dGTP_triPase"/>
    <property type="match status" value="1"/>
</dbReference>
<dbReference type="PROSITE" id="PS51831">
    <property type="entry name" value="HD"/>
    <property type="match status" value="1"/>
</dbReference>
<dbReference type="Gene3D" id="1.10.3210.10">
    <property type="entry name" value="Hypothetical protein af1432"/>
    <property type="match status" value="1"/>
</dbReference>
<dbReference type="InterPro" id="IPR006674">
    <property type="entry name" value="HD_domain"/>
</dbReference>